<sequence length="97" mass="10957">ICIENWSSLGSGRTITQVIPRIQRLLHQPSNDSQNASKNASSHYVTSNTMPASFLFLDMSYSCLIWKDPSFREYRGKSLEQAQTRKVHNIVGKSNIA</sequence>
<dbReference type="Gene3D" id="3.40.50.150">
    <property type="entry name" value="Vaccinia Virus protein VP39"/>
    <property type="match status" value="1"/>
</dbReference>
<organism evidence="1 2">
    <name type="scientific">Calycina marina</name>
    <dbReference type="NCBI Taxonomy" id="1763456"/>
    <lineage>
        <taxon>Eukaryota</taxon>
        <taxon>Fungi</taxon>
        <taxon>Dikarya</taxon>
        <taxon>Ascomycota</taxon>
        <taxon>Pezizomycotina</taxon>
        <taxon>Leotiomycetes</taxon>
        <taxon>Helotiales</taxon>
        <taxon>Pezizellaceae</taxon>
        <taxon>Calycina</taxon>
    </lineage>
</organism>
<accession>A0A9P8CCH7</accession>
<feature type="non-terminal residue" evidence="1">
    <location>
        <position position="1"/>
    </location>
</feature>
<keyword evidence="2" id="KW-1185">Reference proteome</keyword>
<gene>
    <name evidence="1" type="ORF">BJ878DRAFT_427698</name>
</gene>
<evidence type="ECO:0000313" key="2">
    <source>
        <dbReference type="Proteomes" id="UP000887226"/>
    </source>
</evidence>
<comment type="caution">
    <text evidence="1">The sequence shown here is derived from an EMBL/GenBank/DDBJ whole genome shotgun (WGS) entry which is preliminary data.</text>
</comment>
<dbReference type="Pfam" id="PF02353">
    <property type="entry name" value="CMAS"/>
    <property type="match status" value="1"/>
</dbReference>
<reference evidence="1" key="1">
    <citation type="journal article" date="2021" name="IMA Fungus">
        <title>Genomic characterization of three marine fungi, including Emericellopsis atlantica sp. nov. with signatures of a generalist lifestyle and marine biomass degradation.</title>
        <authorList>
            <person name="Hagestad O.C."/>
            <person name="Hou L."/>
            <person name="Andersen J.H."/>
            <person name="Hansen E.H."/>
            <person name="Altermark B."/>
            <person name="Li C."/>
            <person name="Kuhnert E."/>
            <person name="Cox R.J."/>
            <person name="Crous P.W."/>
            <person name="Spatafora J.W."/>
            <person name="Lail K."/>
            <person name="Amirebrahimi M."/>
            <person name="Lipzen A."/>
            <person name="Pangilinan J."/>
            <person name="Andreopoulos W."/>
            <person name="Hayes R.D."/>
            <person name="Ng V."/>
            <person name="Grigoriev I.V."/>
            <person name="Jackson S.A."/>
            <person name="Sutton T.D.S."/>
            <person name="Dobson A.D.W."/>
            <person name="Rama T."/>
        </authorList>
    </citation>
    <scope>NUCLEOTIDE SEQUENCE</scope>
    <source>
        <strain evidence="1">TRa3180A</strain>
    </source>
</reference>
<dbReference type="InterPro" id="IPR029063">
    <property type="entry name" value="SAM-dependent_MTases_sf"/>
</dbReference>
<proteinExistence type="predicted"/>
<dbReference type="EMBL" id="MU254180">
    <property type="protein sequence ID" value="KAG9241635.1"/>
    <property type="molecule type" value="Genomic_DNA"/>
</dbReference>
<evidence type="ECO:0000313" key="1">
    <source>
        <dbReference type="EMBL" id="KAG9241635.1"/>
    </source>
</evidence>
<name>A0A9P8CCH7_9HELO</name>
<dbReference type="AlphaFoldDB" id="A0A9P8CCH7"/>
<dbReference type="Proteomes" id="UP000887226">
    <property type="component" value="Unassembled WGS sequence"/>
</dbReference>
<protein>
    <submittedName>
        <fullName evidence="1">Uncharacterized protein</fullName>
    </submittedName>
</protein>